<keyword evidence="6" id="KW-0482">Metalloprotease</keyword>
<dbReference type="OrthoDB" id="9758209at2"/>
<evidence type="ECO:0000256" key="2">
    <source>
        <dbReference type="ARBA" id="ARBA00005988"/>
    </source>
</evidence>
<keyword evidence="10" id="KW-1185">Reference proteome</keyword>
<comment type="similarity">
    <text evidence="2">Belongs to the peptidase M14 family.</text>
</comment>
<evidence type="ECO:0000313" key="10">
    <source>
        <dbReference type="Proteomes" id="UP000281474"/>
    </source>
</evidence>
<dbReference type="RefSeq" id="WP_121838208.1">
    <property type="nucleotide sequence ID" value="NZ_ML014764.1"/>
</dbReference>
<dbReference type="GO" id="GO:0004181">
    <property type="term" value="F:metallocarboxypeptidase activity"/>
    <property type="evidence" value="ECO:0007669"/>
    <property type="project" value="InterPro"/>
</dbReference>
<gene>
    <name evidence="9" type="ORF">D5018_06545</name>
</gene>
<protein>
    <submittedName>
        <fullName evidence="9">Peptidase M14</fullName>
    </submittedName>
</protein>
<dbReference type="Gene3D" id="3.40.50.880">
    <property type="match status" value="1"/>
</dbReference>
<name>A0A3L8Q0W1_9GAMM</name>
<dbReference type="PANTHER" id="PTHR11705:SF143">
    <property type="entry name" value="SLL0236 PROTEIN"/>
    <property type="match status" value="1"/>
</dbReference>
<keyword evidence="4" id="KW-0378">Hydrolase</keyword>
<dbReference type="InterPro" id="IPR000834">
    <property type="entry name" value="Peptidase_M14"/>
</dbReference>
<evidence type="ECO:0000256" key="5">
    <source>
        <dbReference type="ARBA" id="ARBA00022833"/>
    </source>
</evidence>
<feature type="domain" description="Peptidase M14" evidence="8">
    <location>
        <begin position="56"/>
        <end position="336"/>
    </location>
</feature>
<dbReference type="Gene3D" id="3.40.630.10">
    <property type="entry name" value="Zn peptidases"/>
    <property type="match status" value="1"/>
</dbReference>
<evidence type="ECO:0000256" key="1">
    <source>
        <dbReference type="ARBA" id="ARBA00001947"/>
    </source>
</evidence>
<dbReference type="SUPFAM" id="SSF52317">
    <property type="entry name" value="Class I glutamine amidotransferase-like"/>
    <property type="match status" value="1"/>
</dbReference>
<dbReference type="AlphaFoldDB" id="A0A3L8Q0W1"/>
<evidence type="ECO:0000256" key="7">
    <source>
        <dbReference type="SAM" id="SignalP"/>
    </source>
</evidence>
<feature type="signal peptide" evidence="7">
    <location>
        <begin position="1"/>
        <end position="22"/>
    </location>
</feature>
<dbReference type="GO" id="GO:0006508">
    <property type="term" value="P:proteolysis"/>
    <property type="evidence" value="ECO:0007669"/>
    <property type="project" value="UniProtKB-KW"/>
</dbReference>
<evidence type="ECO:0000256" key="4">
    <source>
        <dbReference type="ARBA" id="ARBA00022801"/>
    </source>
</evidence>
<comment type="caution">
    <text evidence="9">The sequence shown here is derived from an EMBL/GenBank/DDBJ whole genome shotgun (WGS) entry which is preliminary data.</text>
</comment>
<evidence type="ECO:0000256" key="3">
    <source>
        <dbReference type="ARBA" id="ARBA00022670"/>
    </source>
</evidence>
<keyword evidence="3" id="KW-0645">Protease</keyword>
<sequence length="845" mass="94474">MKKLALLSLGSLLLSSSLLAPAHATIHTEFTLPSALYSSDLMTPENYLGYPLGEWHLRHDQLNGYLKLLAQQSAKVSLEDTGFSHERRQQLSVVITSGENQKRLDEIISQRATVKAGNKVDGPLVVWLAYSIHGDEASGAHAAMALSYYLSASNEPWVKQLLNDMVVIITPSQNPDGMDRFANWANNNRSNVLNLDPNNREHHQHWERGRFNHYLADLNRDWLFLRHPESQGRVALFHKWQPHYVGDFHEMGHRSSYFFQPGVPERTHPLTPKQNQALTDKIANYHRSELDKMGQPYFSKQSFDDFFYGKGSTYPDINGAIGVLFEQASARGKGVNSPNGAVTLERAIQNQFATSISSLKGTLALKKELHAYQIEFFDKQRNKAGRQEGVLISANNDPHRLQQFAEILAQHKIDFEYLNRNINQNKLTFAKQDSLFIPYGQSQHALIRALFDKRHSFKDETFYDVSSFDLSAAFDLQLAEEVNVSNKYQTSSIKNHTPKAITPESVAVLIDWQQSNAAPFLQSLLAKGINAKFSTKPLTVTSGAKTQTLGSGTLQVLLNQDDVNRDSLVATMETEAKRHNVNITPVSTFAAVSGIDLGSPNFVPVTPVKPLLVTSDSTNPMEVGQLWNFLDNTLKVPVTLVDADNLSRVNLSDYSHVLFAHGWYASLSTKTADKLKQFAQSGGTIVAQKGAISWLKQHKLIQTEVFNSKQANELFDTKGLTFGDQDSLRARKTIGGAIVNIDLDNSHPLNFGVTNNRIRLMKNHIVAFEAPKAPFISAGQYHQSPLASGYMAPEYQQHYPKLHSMIAERIGQGRVIGFAENLVFRNVWLGSEKIYSNALFFSNGL</sequence>
<dbReference type="SMART" id="SM00631">
    <property type="entry name" value="Zn_pept"/>
    <property type="match status" value="1"/>
</dbReference>
<comment type="cofactor">
    <cofactor evidence="1">
        <name>Zn(2+)</name>
        <dbReference type="ChEBI" id="CHEBI:29105"/>
    </cofactor>
</comment>
<evidence type="ECO:0000256" key="6">
    <source>
        <dbReference type="ARBA" id="ARBA00023049"/>
    </source>
</evidence>
<dbReference type="GO" id="GO:0005615">
    <property type="term" value="C:extracellular space"/>
    <property type="evidence" value="ECO:0007669"/>
    <property type="project" value="TreeGrafter"/>
</dbReference>
<keyword evidence="5" id="KW-0862">Zinc</keyword>
<accession>A0A3L8Q0W1</accession>
<feature type="chain" id="PRO_5018120694" evidence="7">
    <location>
        <begin position="23"/>
        <end position="845"/>
    </location>
</feature>
<dbReference type="InterPro" id="IPR029062">
    <property type="entry name" value="Class_I_gatase-like"/>
</dbReference>
<reference evidence="9 10" key="1">
    <citation type="submission" date="2018-09" db="EMBL/GenBank/DDBJ databases">
        <title>Phylogeny of the Shewanellaceae, and recommendation for two new genera, Pseudoshewanella and Parashewanella.</title>
        <authorList>
            <person name="Wang G."/>
        </authorList>
    </citation>
    <scope>NUCLEOTIDE SEQUENCE [LARGE SCALE GENOMIC DNA]</scope>
    <source>
        <strain evidence="9 10">C51</strain>
    </source>
</reference>
<proteinExistence type="inferred from homology"/>
<dbReference type="EMBL" id="QZEI01000015">
    <property type="protein sequence ID" value="RLV60448.1"/>
    <property type="molecule type" value="Genomic_DNA"/>
</dbReference>
<dbReference type="SUPFAM" id="SSF53187">
    <property type="entry name" value="Zn-dependent exopeptidases"/>
    <property type="match status" value="1"/>
</dbReference>
<dbReference type="GO" id="GO:0008270">
    <property type="term" value="F:zinc ion binding"/>
    <property type="evidence" value="ECO:0007669"/>
    <property type="project" value="InterPro"/>
</dbReference>
<dbReference type="Proteomes" id="UP000281474">
    <property type="component" value="Unassembled WGS sequence"/>
</dbReference>
<dbReference type="Pfam" id="PF00246">
    <property type="entry name" value="Peptidase_M14"/>
    <property type="match status" value="1"/>
</dbReference>
<evidence type="ECO:0000259" key="8">
    <source>
        <dbReference type="SMART" id="SM00631"/>
    </source>
</evidence>
<evidence type="ECO:0000313" key="9">
    <source>
        <dbReference type="EMBL" id="RLV60448.1"/>
    </source>
</evidence>
<dbReference type="PANTHER" id="PTHR11705">
    <property type="entry name" value="PROTEASE FAMILY M14 CARBOXYPEPTIDASE A,B"/>
    <property type="match status" value="1"/>
</dbReference>
<keyword evidence="7" id="KW-0732">Signal</keyword>
<organism evidence="9 10">
    <name type="scientific">Parashewanella curva</name>
    <dbReference type="NCBI Taxonomy" id="2338552"/>
    <lineage>
        <taxon>Bacteria</taxon>
        <taxon>Pseudomonadati</taxon>
        <taxon>Pseudomonadota</taxon>
        <taxon>Gammaproteobacteria</taxon>
        <taxon>Alteromonadales</taxon>
        <taxon>Shewanellaceae</taxon>
        <taxon>Parashewanella</taxon>
    </lineage>
</organism>